<dbReference type="Proteomes" id="UP001157502">
    <property type="component" value="Chromosome 30"/>
</dbReference>
<protein>
    <submittedName>
        <fullName evidence="1">Uncharacterized protein</fullName>
    </submittedName>
</protein>
<accession>A0ACC2FB28</accession>
<evidence type="ECO:0000313" key="1">
    <source>
        <dbReference type="EMBL" id="KAJ7988611.1"/>
    </source>
</evidence>
<evidence type="ECO:0000313" key="2">
    <source>
        <dbReference type="Proteomes" id="UP001157502"/>
    </source>
</evidence>
<reference evidence="1" key="1">
    <citation type="submission" date="2021-05" db="EMBL/GenBank/DDBJ databases">
        <authorList>
            <person name="Pan Q."/>
            <person name="Jouanno E."/>
            <person name="Zahm M."/>
            <person name="Klopp C."/>
            <person name="Cabau C."/>
            <person name="Louis A."/>
            <person name="Berthelot C."/>
            <person name="Parey E."/>
            <person name="Roest Crollius H."/>
            <person name="Montfort J."/>
            <person name="Robinson-Rechavi M."/>
            <person name="Bouchez O."/>
            <person name="Lampietro C."/>
            <person name="Lopez Roques C."/>
            <person name="Donnadieu C."/>
            <person name="Postlethwait J."/>
            <person name="Bobe J."/>
            <person name="Dillon D."/>
            <person name="Chandos A."/>
            <person name="von Hippel F."/>
            <person name="Guiguen Y."/>
        </authorList>
    </citation>
    <scope>NUCLEOTIDE SEQUENCE</scope>
    <source>
        <strain evidence="1">YG-Jan2019</strain>
    </source>
</reference>
<proteinExistence type="predicted"/>
<sequence>MSGGEASTLEAHSGGSLPPGQGTPGTKRTIGDDRGDLVGTMSGGTGIGTPMASTGMELACVGVEDPMSGGTGVGTPLASTGTELGMAGGDPMDSGGGGV</sequence>
<comment type="caution">
    <text evidence="1">The sequence shown here is derived from an EMBL/GenBank/DDBJ whole genome shotgun (WGS) entry which is preliminary data.</text>
</comment>
<organism evidence="1 2">
    <name type="scientific">Dallia pectoralis</name>
    <name type="common">Alaska blackfish</name>
    <dbReference type="NCBI Taxonomy" id="75939"/>
    <lineage>
        <taxon>Eukaryota</taxon>
        <taxon>Metazoa</taxon>
        <taxon>Chordata</taxon>
        <taxon>Craniata</taxon>
        <taxon>Vertebrata</taxon>
        <taxon>Euteleostomi</taxon>
        <taxon>Actinopterygii</taxon>
        <taxon>Neopterygii</taxon>
        <taxon>Teleostei</taxon>
        <taxon>Protacanthopterygii</taxon>
        <taxon>Esociformes</taxon>
        <taxon>Umbridae</taxon>
        <taxon>Dallia</taxon>
    </lineage>
</organism>
<keyword evidence="2" id="KW-1185">Reference proteome</keyword>
<name>A0ACC2FB28_DALPE</name>
<gene>
    <name evidence="1" type="ORF">DPEC_G00311010</name>
</gene>
<dbReference type="EMBL" id="CM055757">
    <property type="protein sequence ID" value="KAJ7988611.1"/>
    <property type="molecule type" value="Genomic_DNA"/>
</dbReference>